<dbReference type="GO" id="GO:0008839">
    <property type="term" value="F:4-hydroxy-tetrahydrodipicolinate reductase"/>
    <property type="evidence" value="ECO:0007669"/>
    <property type="project" value="InterPro"/>
</dbReference>
<dbReference type="CDD" id="cd24146">
    <property type="entry name" value="nat-AmDH_N_like"/>
    <property type="match status" value="1"/>
</dbReference>
<evidence type="ECO:0000313" key="6">
    <source>
        <dbReference type="Proteomes" id="UP000237846"/>
    </source>
</evidence>
<dbReference type="Pfam" id="PF01113">
    <property type="entry name" value="DapB_N"/>
    <property type="match status" value="1"/>
</dbReference>
<dbReference type="Pfam" id="PF19328">
    <property type="entry name" value="DAP_DH_C"/>
    <property type="match status" value="1"/>
</dbReference>
<accession>A0A2T0QDZ8</accession>
<evidence type="ECO:0000313" key="5">
    <source>
        <dbReference type="EMBL" id="PRY02073.1"/>
    </source>
</evidence>
<evidence type="ECO:0000259" key="3">
    <source>
        <dbReference type="Pfam" id="PF01113"/>
    </source>
</evidence>
<feature type="domain" description="2,4-diaminopentanoate dehydrogenase C-terminal" evidence="4">
    <location>
        <begin position="148"/>
        <end position="339"/>
    </location>
</feature>
<dbReference type="SUPFAM" id="SSF51735">
    <property type="entry name" value="NAD(P)-binding Rossmann-fold domains"/>
    <property type="match status" value="1"/>
</dbReference>
<dbReference type="Gene3D" id="3.40.50.720">
    <property type="entry name" value="NAD(P)-binding Rossmann-like Domain"/>
    <property type="match status" value="1"/>
</dbReference>
<keyword evidence="6" id="KW-1185">Reference proteome</keyword>
<feature type="domain" description="Dihydrodipicolinate reductase N-terminal" evidence="3">
    <location>
        <begin position="9"/>
        <end position="110"/>
    </location>
</feature>
<organism evidence="5 6">
    <name type="scientific">Allonocardiopsis opalescens</name>
    <dbReference type="NCBI Taxonomy" id="1144618"/>
    <lineage>
        <taxon>Bacteria</taxon>
        <taxon>Bacillati</taxon>
        <taxon>Actinomycetota</taxon>
        <taxon>Actinomycetes</taxon>
        <taxon>Streptosporangiales</taxon>
        <taxon>Allonocardiopsis</taxon>
    </lineage>
</organism>
<evidence type="ECO:0000256" key="1">
    <source>
        <dbReference type="ARBA" id="ARBA00022857"/>
    </source>
</evidence>
<dbReference type="AlphaFoldDB" id="A0A2T0QDZ8"/>
<protein>
    <submittedName>
        <fullName evidence="5">Uncharacterized protein</fullName>
    </submittedName>
</protein>
<dbReference type="InterPro" id="IPR045760">
    <property type="entry name" value="DAP_DH_C"/>
</dbReference>
<comment type="caution">
    <text evidence="5">The sequence shown here is derived from an EMBL/GenBank/DDBJ whole genome shotgun (WGS) entry which is preliminary data.</text>
</comment>
<proteinExistence type="predicted"/>
<evidence type="ECO:0000256" key="2">
    <source>
        <dbReference type="ARBA" id="ARBA00023002"/>
    </source>
</evidence>
<dbReference type="GO" id="GO:0009089">
    <property type="term" value="P:lysine biosynthetic process via diaminopimelate"/>
    <property type="evidence" value="ECO:0007669"/>
    <property type="project" value="InterPro"/>
</dbReference>
<sequence>MTIRVVQWATGTVGRAALRALLARPGFEVVGVYAHQPDKAGRDAGELAGMAPVGVRATGDIEEILALPADCVAHMPLPAAYFGDDPDHDTKTICRLLASGKNVVTTTGFTHPYSYGPELVSRLENACRVGDSSLHGTGISPGFLTQLLPFALSTMSMRIDHIYLRDCSDYAGHPSRQIVVDLMGFSRDAEAYAAAVRPFRAFHRQLYTESLDLLARALGVELHDVEEDDEVVEAAQDYTVAAGPIPKGTVCGSRWQFTGIVHGRPLISMECVYKADAGRLSRWGTPGFTVRVEGRPSFMAKVEELDYGMLAAAAHAVNAIPALVAAPAGIRTFLDLPLTGGTGTIRVG</sequence>
<keyword evidence="1" id="KW-0521">NADP</keyword>
<gene>
    <name evidence="5" type="ORF">CLV72_101673</name>
</gene>
<keyword evidence="2" id="KW-0560">Oxidoreductase</keyword>
<dbReference type="EMBL" id="PVZC01000001">
    <property type="protein sequence ID" value="PRY02073.1"/>
    <property type="molecule type" value="Genomic_DNA"/>
</dbReference>
<name>A0A2T0QDZ8_9ACTN</name>
<dbReference type="Proteomes" id="UP000237846">
    <property type="component" value="Unassembled WGS sequence"/>
</dbReference>
<dbReference type="InterPro" id="IPR000846">
    <property type="entry name" value="DapB_N"/>
</dbReference>
<reference evidence="5 6" key="1">
    <citation type="submission" date="2018-03" db="EMBL/GenBank/DDBJ databases">
        <title>Genomic Encyclopedia of Archaeal and Bacterial Type Strains, Phase II (KMG-II): from individual species to whole genera.</title>
        <authorList>
            <person name="Goeker M."/>
        </authorList>
    </citation>
    <scope>NUCLEOTIDE SEQUENCE [LARGE SCALE GENOMIC DNA]</scope>
    <source>
        <strain evidence="5 6">DSM 45601</strain>
    </source>
</reference>
<dbReference type="RefSeq" id="WP_245929836.1">
    <property type="nucleotide sequence ID" value="NZ_PVZC01000001.1"/>
</dbReference>
<dbReference type="InterPro" id="IPR036291">
    <property type="entry name" value="NAD(P)-bd_dom_sf"/>
</dbReference>
<evidence type="ECO:0000259" key="4">
    <source>
        <dbReference type="Pfam" id="PF19328"/>
    </source>
</evidence>